<reference evidence="2 3" key="1">
    <citation type="submission" date="2018-10" db="EMBL/GenBank/DDBJ databases">
        <title>Genome assembly for a Yunnan-Guizhou Plateau 3E fish, Anabarilius grahami (Regan), and its evolutionary and genetic applications.</title>
        <authorList>
            <person name="Jiang W."/>
        </authorList>
    </citation>
    <scope>NUCLEOTIDE SEQUENCE [LARGE SCALE GENOMIC DNA]</scope>
    <source>
        <strain evidence="2">AG-KIZ</strain>
        <tissue evidence="2">Muscle</tissue>
    </source>
</reference>
<feature type="compositionally biased region" description="Basic and acidic residues" evidence="1">
    <location>
        <begin position="128"/>
        <end position="142"/>
    </location>
</feature>
<dbReference type="AlphaFoldDB" id="A0A3N0Z9V0"/>
<evidence type="ECO:0000313" key="2">
    <source>
        <dbReference type="EMBL" id="ROL55219.1"/>
    </source>
</evidence>
<feature type="compositionally biased region" description="Low complexity" evidence="1">
    <location>
        <begin position="93"/>
        <end position="104"/>
    </location>
</feature>
<feature type="region of interest" description="Disordered" evidence="1">
    <location>
        <begin position="91"/>
        <end position="294"/>
    </location>
</feature>
<sequence>MGDPPNELPNEVSDQNLRCRIWICLVPAQIKPWILQTFDVLAMGLFLQAWMPFLGLFQDTGEEGFVVVGTVRVTSRLWIRPRAERIVVQCGRSTSDVSTSSWNSEASTDRVALKPAARYALKPAPPEPEDKMAAPPEPEDKMAAPPEPESAPDSAPPEPESAPDSAPPEPESAPDSAPEPAPAHHEPDSYPPWQSHSPDPPWRPKAPVLPGPPDSPDPPWRHKAPVLPWPPDSPDPPWRPEPPWPPEAPDPPWRPEAPDPRLESLDLPWRPPYPSASRSPRQPPPLPGGAIHGVRVHLPEGGHYVTVPVIPGLQFP</sequence>
<keyword evidence="3" id="KW-1185">Reference proteome</keyword>
<organism evidence="2 3">
    <name type="scientific">Anabarilius grahami</name>
    <name type="common">Kanglang fish</name>
    <name type="synonym">Barilius grahami</name>
    <dbReference type="NCBI Taxonomy" id="495550"/>
    <lineage>
        <taxon>Eukaryota</taxon>
        <taxon>Metazoa</taxon>
        <taxon>Chordata</taxon>
        <taxon>Craniata</taxon>
        <taxon>Vertebrata</taxon>
        <taxon>Euteleostomi</taxon>
        <taxon>Actinopterygii</taxon>
        <taxon>Neopterygii</taxon>
        <taxon>Teleostei</taxon>
        <taxon>Ostariophysi</taxon>
        <taxon>Cypriniformes</taxon>
        <taxon>Xenocyprididae</taxon>
        <taxon>Xenocypridinae</taxon>
        <taxon>Xenocypridinae incertae sedis</taxon>
        <taxon>Anabarilius</taxon>
    </lineage>
</organism>
<feature type="compositionally biased region" description="Pro residues" evidence="1">
    <location>
        <begin position="198"/>
        <end position="218"/>
    </location>
</feature>
<feature type="compositionally biased region" description="Pro residues" evidence="1">
    <location>
        <begin position="227"/>
        <end position="255"/>
    </location>
</feature>
<gene>
    <name evidence="2" type="ORF">DPX16_5729</name>
</gene>
<name>A0A3N0Z9V0_ANAGA</name>
<accession>A0A3N0Z9V0</accession>
<dbReference type="EMBL" id="RJVU01001449">
    <property type="protein sequence ID" value="ROL55219.1"/>
    <property type="molecule type" value="Genomic_DNA"/>
</dbReference>
<protein>
    <submittedName>
        <fullName evidence="2">Uncharacterized protein</fullName>
    </submittedName>
</protein>
<comment type="caution">
    <text evidence="2">The sequence shown here is derived from an EMBL/GenBank/DDBJ whole genome shotgun (WGS) entry which is preliminary data.</text>
</comment>
<feature type="compositionally biased region" description="Pro residues" evidence="1">
    <location>
        <begin position="145"/>
        <end position="181"/>
    </location>
</feature>
<evidence type="ECO:0000313" key="3">
    <source>
        <dbReference type="Proteomes" id="UP000281406"/>
    </source>
</evidence>
<proteinExistence type="predicted"/>
<dbReference type="Proteomes" id="UP000281406">
    <property type="component" value="Unassembled WGS sequence"/>
</dbReference>
<evidence type="ECO:0000256" key="1">
    <source>
        <dbReference type="SAM" id="MobiDB-lite"/>
    </source>
</evidence>